<evidence type="ECO:0000313" key="1">
    <source>
        <dbReference type="EMBL" id="CAD7578920.1"/>
    </source>
</evidence>
<sequence length="96" mass="10931">MLMFNESDLKKTWRCVSRLENMEHEGGSVQIVSRILSLFKQKTNSTSRKRASDKRLNFIIDYPSLFASVSMFESGTVSRTTEADGSARDIQKHQNG</sequence>
<proteinExistence type="predicted"/>
<name>A0A7R9JGK0_TIMCA</name>
<organism evidence="1">
    <name type="scientific">Timema californicum</name>
    <name type="common">California timema</name>
    <name type="synonym">Walking stick</name>
    <dbReference type="NCBI Taxonomy" id="61474"/>
    <lineage>
        <taxon>Eukaryota</taxon>
        <taxon>Metazoa</taxon>
        <taxon>Ecdysozoa</taxon>
        <taxon>Arthropoda</taxon>
        <taxon>Hexapoda</taxon>
        <taxon>Insecta</taxon>
        <taxon>Pterygota</taxon>
        <taxon>Neoptera</taxon>
        <taxon>Polyneoptera</taxon>
        <taxon>Phasmatodea</taxon>
        <taxon>Timematodea</taxon>
        <taxon>Timematoidea</taxon>
        <taxon>Timematidae</taxon>
        <taxon>Timema</taxon>
    </lineage>
</organism>
<gene>
    <name evidence="1" type="ORF">TCMB3V08_LOCUS11457</name>
</gene>
<accession>A0A7R9JGK0</accession>
<reference evidence="1" key="1">
    <citation type="submission" date="2020-11" db="EMBL/GenBank/DDBJ databases">
        <authorList>
            <person name="Tran Van P."/>
        </authorList>
    </citation>
    <scope>NUCLEOTIDE SEQUENCE</scope>
</reference>
<dbReference type="EMBL" id="OE189110">
    <property type="protein sequence ID" value="CAD7578920.1"/>
    <property type="molecule type" value="Genomic_DNA"/>
</dbReference>
<dbReference type="AlphaFoldDB" id="A0A7R9JGK0"/>
<protein>
    <submittedName>
        <fullName evidence="1">(California timema) hypothetical protein</fullName>
    </submittedName>
</protein>